<dbReference type="InterPro" id="IPR027417">
    <property type="entry name" value="P-loop_NTPase"/>
</dbReference>
<keyword evidence="2" id="KW-0067">ATP-binding</keyword>
<dbReference type="EMBL" id="HBFM01034143">
    <property type="protein sequence ID" value="CAD8793187.1"/>
    <property type="molecule type" value="Transcribed_RNA"/>
</dbReference>
<comment type="similarity">
    <text evidence="3">Belongs to the KTI12 family.</text>
</comment>
<proteinExistence type="inferred from homology"/>
<dbReference type="PANTHER" id="PTHR12435">
    <property type="match status" value="1"/>
</dbReference>
<evidence type="ECO:0000256" key="1">
    <source>
        <dbReference type="ARBA" id="ARBA00022741"/>
    </source>
</evidence>
<dbReference type="AlphaFoldDB" id="A0A7S0YTM1"/>
<sequence length="202" mass="22475">MVHVDTNVQQAKEWNSERLLEAYEVEIFDDLSCRFERPDSRNRWDAPLFTIRPGSEHEDESFEAIVAAITRPDTVQGPAAKELKPTLATQNPSLSGTNLLFEIDSAAQEVVVAVQDAQTQCLGADSNSGVTVSFPDCNAVLALSRPFPVAELRRLKRAFLKLATKVTFARIQDRMTAKKLFIDYLRSSSTESAGDEMMEGSY</sequence>
<dbReference type="InterPro" id="IPR013641">
    <property type="entry name" value="KTI12/PSTK"/>
</dbReference>
<dbReference type="Gene3D" id="3.40.50.300">
    <property type="entry name" value="P-loop containing nucleotide triphosphate hydrolases"/>
    <property type="match status" value="1"/>
</dbReference>
<keyword evidence="1" id="KW-0547">Nucleotide-binding</keyword>
<protein>
    <submittedName>
        <fullName evidence="4">Uncharacterized protein</fullName>
    </submittedName>
</protein>
<dbReference type="Pfam" id="PF08433">
    <property type="entry name" value="KTI12"/>
    <property type="match status" value="1"/>
</dbReference>
<name>A0A7S0YTM1_9CHLO</name>
<evidence type="ECO:0000256" key="2">
    <source>
        <dbReference type="ARBA" id="ARBA00022840"/>
    </source>
</evidence>
<evidence type="ECO:0000256" key="3">
    <source>
        <dbReference type="ARBA" id="ARBA00025768"/>
    </source>
</evidence>
<evidence type="ECO:0000313" key="4">
    <source>
        <dbReference type="EMBL" id="CAD8793187.1"/>
    </source>
</evidence>
<gene>
    <name evidence="4" type="ORF">PPAR00522_LOCUS22240</name>
</gene>
<accession>A0A7S0YTM1</accession>
<organism evidence="4">
    <name type="scientific">Polytomella parva</name>
    <dbReference type="NCBI Taxonomy" id="51329"/>
    <lineage>
        <taxon>Eukaryota</taxon>
        <taxon>Viridiplantae</taxon>
        <taxon>Chlorophyta</taxon>
        <taxon>core chlorophytes</taxon>
        <taxon>Chlorophyceae</taxon>
        <taxon>CS clade</taxon>
        <taxon>Chlamydomonadales</taxon>
        <taxon>Chlamydomonadaceae</taxon>
        <taxon>Polytomella</taxon>
    </lineage>
</organism>
<reference evidence="4" key="1">
    <citation type="submission" date="2021-01" db="EMBL/GenBank/DDBJ databases">
        <authorList>
            <person name="Corre E."/>
            <person name="Pelletier E."/>
            <person name="Niang G."/>
            <person name="Scheremetjew M."/>
            <person name="Finn R."/>
            <person name="Kale V."/>
            <person name="Holt S."/>
            <person name="Cochrane G."/>
            <person name="Meng A."/>
            <person name="Brown T."/>
            <person name="Cohen L."/>
        </authorList>
    </citation>
    <scope>NUCLEOTIDE SEQUENCE</scope>
    <source>
        <strain evidence="4">SAG 63-3</strain>
    </source>
</reference>
<dbReference type="GO" id="GO:0005524">
    <property type="term" value="F:ATP binding"/>
    <property type="evidence" value="ECO:0007669"/>
    <property type="project" value="UniProtKB-KW"/>
</dbReference>